<evidence type="ECO:0000313" key="2">
    <source>
        <dbReference type="EMBL" id="OWA51889.1"/>
    </source>
</evidence>
<dbReference type="GO" id="GO:0031573">
    <property type="term" value="P:mitotic intra-S DNA damage checkpoint signaling"/>
    <property type="evidence" value="ECO:0007669"/>
    <property type="project" value="TreeGrafter"/>
</dbReference>
<sequence>MNNHNPVMKCSIPAPHVKTLAKAINTLSKIGEELHVEFLGDELVLRAVSAQKSAFGCFKFQADFFIEFRNDYVTRSRQFAHKDAHNRFRFHMKSLLPIFKPYNAAESQLEACEIEVDSGECQMHFSFVKKCRVVHKYTVCVMETTLLQTAYTRKDTKSHVIAPARLLHDIVNHFQSKVPEITLHFQEKWFTASNYTADVPDFHQVSQMELTLDMEEFEAYEIDQPTALTCTIREIKGIVSFLTTFTFPSDVTGSTVGLPVHLYFTEPGVPLLLYIESPNQYEASFVIATVEAGPDAPHHPDYQQQGNATPRSAPIPLPSNGSKALSASSRGKCQRSENDLTSANGQPQQTDDGSDSGPSASASRRADVTTPASTSVTRKLIGYDSSSSLMTPRQTQQVAKEYLAADSDEEGDGDRDSDQEV</sequence>
<dbReference type="Pfam" id="PF04139">
    <property type="entry name" value="Rad9"/>
    <property type="match status" value="1"/>
</dbReference>
<evidence type="ECO:0000313" key="3">
    <source>
        <dbReference type="Proteomes" id="UP000192578"/>
    </source>
</evidence>
<gene>
    <name evidence="2" type="ORF">BV898_16350</name>
</gene>
<dbReference type="PANTHER" id="PTHR15237:SF0">
    <property type="entry name" value="CELL CYCLE CHECKPOINT CONTROL PROTEIN"/>
    <property type="match status" value="1"/>
</dbReference>
<dbReference type="InterPro" id="IPR046938">
    <property type="entry name" value="DNA_clamp_sf"/>
</dbReference>
<dbReference type="AlphaFoldDB" id="A0A9X6RL65"/>
<name>A0A9X6RL65_HYPEX</name>
<dbReference type="GO" id="GO:0030896">
    <property type="term" value="C:checkpoint clamp complex"/>
    <property type="evidence" value="ECO:0007669"/>
    <property type="project" value="InterPro"/>
</dbReference>
<keyword evidence="3" id="KW-1185">Reference proteome</keyword>
<dbReference type="GO" id="GO:0000076">
    <property type="term" value="P:DNA replication checkpoint signaling"/>
    <property type="evidence" value="ECO:0007669"/>
    <property type="project" value="TreeGrafter"/>
</dbReference>
<dbReference type="Gene3D" id="3.70.10.10">
    <property type="match status" value="1"/>
</dbReference>
<evidence type="ECO:0000256" key="1">
    <source>
        <dbReference type="SAM" id="MobiDB-lite"/>
    </source>
</evidence>
<dbReference type="InterPro" id="IPR007268">
    <property type="entry name" value="Rad9/Ddc1"/>
</dbReference>
<feature type="compositionally biased region" description="Polar residues" evidence="1">
    <location>
        <begin position="319"/>
        <end position="331"/>
    </location>
</feature>
<accession>A0A9X6RL65</accession>
<dbReference type="EMBL" id="MTYJ01000243">
    <property type="protein sequence ID" value="OWA51889.1"/>
    <property type="molecule type" value="Genomic_DNA"/>
</dbReference>
<dbReference type="GO" id="GO:0006281">
    <property type="term" value="P:DNA repair"/>
    <property type="evidence" value="ECO:0007669"/>
    <property type="project" value="TreeGrafter"/>
</dbReference>
<dbReference type="OrthoDB" id="60092at2759"/>
<feature type="compositionally biased region" description="Polar residues" evidence="1">
    <location>
        <begin position="339"/>
        <end position="350"/>
    </location>
</feature>
<feature type="compositionally biased region" description="Polar residues" evidence="1">
    <location>
        <begin position="384"/>
        <end position="398"/>
    </location>
</feature>
<protein>
    <submittedName>
        <fullName evidence="2">Cell cycle checkpoint control protein RAD9B</fullName>
    </submittedName>
</protein>
<feature type="region of interest" description="Disordered" evidence="1">
    <location>
        <begin position="292"/>
        <end position="421"/>
    </location>
</feature>
<dbReference type="SUPFAM" id="SSF55979">
    <property type="entry name" value="DNA clamp"/>
    <property type="match status" value="1"/>
</dbReference>
<dbReference type="PANTHER" id="PTHR15237">
    <property type="entry name" value="DNA REPAIR PROTEIN RAD9"/>
    <property type="match status" value="1"/>
</dbReference>
<comment type="caution">
    <text evidence="2">The sequence shown here is derived from an EMBL/GenBank/DDBJ whole genome shotgun (WGS) entry which is preliminary data.</text>
</comment>
<proteinExistence type="predicted"/>
<dbReference type="Proteomes" id="UP000192578">
    <property type="component" value="Unassembled WGS sequence"/>
</dbReference>
<organism evidence="2 3">
    <name type="scientific">Hypsibius exemplaris</name>
    <name type="common">Freshwater tardigrade</name>
    <dbReference type="NCBI Taxonomy" id="2072580"/>
    <lineage>
        <taxon>Eukaryota</taxon>
        <taxon>Metazoa</taxon>
        <taxon>Ecdysozoa</taxon>
        <taxon>Tardigrada</taxon>
        <taxon>Eutardigrada</taxon>
        <taxon>Parachela</taxon>
        <taxon>Hypsibioidea</taxon>
        <taxon>Hypsibiidae</taxon>
        <taxon>Hypsibius</taxon>
    </lineage>
</organism>
<dbReference type="GO" id="GO:0071479">
    <property type="term" value="P:cellular response to ionizing radiation"/>
    <property type="evidence" value="ECO:0007669"/>
    <property type="project" value="TreeGrafter"/>
</dbReference>
<reference evidence="3" key="1">
    <citation type="submission" date="2017-01" db="EMBL/GenBank/DDBJ databases">
        <title>Comparative genomics of anhydrobiosis in the tardigrade Hypsibius dujardini.</title>
        <authorList>
            <person name="Yoshida Y."/>
            <person name="Koutsovoulos G."/>
            <person name="Laetsch D."/>
            <person name="Stevens L."/>
            <person name="Kumar S."/>
            <person name="Horikawa D."/>
            <person name="Ishino K."/>
            <person name="Komine S."/>
            <person name="Tomita M."/>
            <person name="Blaxter M."/>
            <person name="Arakawa K."/>
        </authorList>
    </citation>
    <scope>NUCLEOTIDE SEQUENCE [LARGE SCALE GENOMIC DNA]</scope>
    <source>
        <strain evidence="3">Z151</strain>
    </source>
</reference>